<protein>
    <submittedName>
        <fullName evidence="2">Putative phosphoribosyl transferasec</fullName>
    </submittedName>
</protein>
<sequence length="221" mass="24011">MAFESFRNRQQAGRVLARRLAAYAHRPEVIVLALPRGGMPVAYEVAKALHAPLDVLVVRKLGVPGHEEFAMGAIAGGGEQVLDQDLVRELGIGAREVDEVVRNEQHELERRERAYRGNRPAPDLHGRIAILVDDGLATGSTMRVAVRAVRRQAPARVVVAAPVASPEACALLRGEADDVVCAETPEPFLGVGRWYLDFSQTSDEEVCNLIEDANHHGAHPA</sequence>
<comment type="caution">
    <text evidence="2">The sequence shown here is derived from an EMBL/GenBank/DDBJ whole genome shotgun (WGS) entry which is preliminary data.</text>
</comment>
<dbReference type="PATRIC" id="fig|34073.19.peg.2475"/>
<dbReference type="SUPFAM" id="SSF53271">
    <property type="entry name" value="PRTase-like"/>
    <property type="match status" value="1"/>
</dbReference>
<reference evidence="2 3" key="1">
    <citation type="submission" date="2015-03" db="EMBL/GenBank/DDBJ databases">
        <title>Genome sequence of Variovorax paradoxus TBEA6.</title>
        <authorList>
            <person name="Poehlein A."/>
            <person name="Schuldes J."/>
            <person name="Wuebbeler J.H."/>
            <person name="Hiessl S."/>
            <person name="Steinbuechel A."/>
            <person name="Daniel R."/>
        </authorList>
    </citation>
    <scope>NUCLEOTIDE SEQUENCE [LARGE SCALE GENOMIC DNA]</scope>
    <source>
        <strain evidence="2 3">TBEA6</strain>
    </source>
</reference>
<dbReference type="Gene3D" id="3.30.1310.20">
    <property type="entry name" value="PRTase-like"/>
    <property type="match status" value="1"/>
</dbReference>
<evidence type="ECO:0000313" key="3">
    <source>
        <dbReference type="Proteomes" id="UP000035170"/>
    </source>
</evidence>
<name>A0A0H2M235_VARPD</name>
<keyword evidence="3" id="KW-1185">Reference proteome</keyword>
<gene>
    <name evidence="2" type="ORF">VPARA_24110</name>
</gene>
<dbReference type="Proteomes" id="UP000035170">
    <property type="component" value="Unassembled WGS sequence"/>
</dbReference>
<dbReference type="RefSeq" id="WP_047784692.1">
    <property type="nucleotide sequence ID" value="NZ_JZWI01000011.1"/>
</dbReference>
<feature type="domain" description="Phosphoribosyltransferase" evidence="1">
    <location>
        <begin position="13"/>
        <end position="169"/>
    </location>
</feature>
<dbReference type="Pfam" id="PF00156">
    <property type="entry name" value="Pribosyltran"/>
    <property type="match status" value="1"/>
</dbReference>
<organism evidence="2 3">
    <name type="scientific">Variovorax paradoxus</name>
    <dbReference type="NCBI Taxonomy" id="34073"/>
    <lineage>
        <taxon>Bacteria</taxon>
        <taxon>Pseudomonadati</taxon>
        <taxon>Pseudomonadota</taxon>
        <taxon>Betaproteobacteria</taxon>
        <taxon>Burkholderiales</taxon>
        <taxon>Comamonadaceae</taxon>
        <taxon>Variovorax</taxon>
    </lineage>
</organism>
<evidence type="ECO:0000259" key="1">
    <source>
        <dbReference type="Pfam" id="PF00156"/>
    </source>
</evidence>
<proteinExistence type="predicted"/>
<dbReference type="InterPro" id="IPR029057">
    <property type="entry name" value="PRTase-like"/>
</dbReference>
<dbReference type="GO" id="GO:0016740">
    <property type="term" value="F:transferase activity"/>
    <property type="evidence" value="ECO:0007669"/>
    <property type="project" value="UniProtKB-KW"/>
</dbReference>
<dbReference type="EMBL" id="JZWI01000011">
    <property type="protein sequence ID" value="KLN56469.1"/>
    <property type="molecule type" value="Genomic_DNA"/>
</dbReference>
<accession>A0A0H2M235</accession>
<dbReference type="CDD" id="cd06223">
    <property type="entry name" value="PRTases_typeI"/>
    <property type="match status" value="1"/>
</dbReference>
<dbReference type="AlphaFoldDB" id="A0A0H2M235"/>
<dbReference type="Gene3D" id="3.40.50.2020">
    <property type="match status" value="1"/>
</dbReference>
<dbReference type="InterPro" id="IPR000836">
    <property type="entry name" value="PRTase_dom"/>
</dbReference>
<evidence type="ECO:0000313" key="2">
    <source>
        <dbReference type="EMBL" id="KLN56469.1"/>
    </source>
</evidence>
<keyword evidence="2" id="KW-0808">Transferase</keyword>